<dbReference type="AlphaFoldDB" id="A0A8J3YJ78"/>
<gene>
    <name evidence="1" type="ORF">Val02_29970</name>
</gene>
<organism evidence="1 2">
    <name type="scientific">Virgisporangium aliadipatigenens</name>
    <dbReference type="NCBI Taxonomy" id="741659"/>
    <lineage>
        <taxon>Bacteria</taxon>
        <taxon>Bacillati</taxon>
        <taxon>Actinomycetota</taxon>
        <taxon>Actinomycetes</taxon>
        <taxon>Micromonosporales</taxon>
        <taxon>Micromonosporaceae</taxon>
        <taxon>Virgisporangium</taxon>
    </lineage>
</organism>
<comment type="caution">
    <text evidence="1">The sequence shown here is derived from an EMBL/GenBank/DDBJ whole genome shotgun (WGS) entry which is preliminary data.</text>
</comment>
<name>A0A8J3YJ78_9ACTN</name>
<accession>A0A8J3YJ78</accession>
<reference evidence="1" key="1">
    <citation type="submission" date="2021-01" db="EMBL/GenBank/DDBJ databases">
        <title>Whole genome shotgun sequence of Virgisporangium aliadipatigenens NBRC 105644.</title>
        <authorList>
            <person name="Komaki H."/>
            <person name="Tamura T."/>
        </authorList>
    </citation>
    <scope>NUCLEOTIDE SEQUENCE</scope>
    <source>
        <strain evidence="1">NBRC 105644</strain>
    </source>
</reference>
<dbReference type="EMBL" id="BOPF01000009">
    <property type="protein sequence ID" value="GIJ46111.1"/>
    <property type="molecule type" value="Genomic_DNA"/>
</dbReference>
<proteinExistence type="predicted"/>
<evidence type="ECO:0000313" key="1">
    <source>
        <dbReference type="EMBL" id="GIJ46111.1"/>
    </source>
</evidence>
<protein>
    <submittedName>
        <fullName evidence="1">Uncharacterized protein</fullName>
    </submittedName>
</protein>
<sequence length="101" mass="10848">MRAYLAEQLELHGHRPLPREPNLSTRVNRALSSNLQCRYIAGATASVQTPTIGITDGEGHPMCWVQSTACVSCNAGHHLRYVVTLCCPDGCGAVNYSCGSC</sequence>
<dbReference type="Proteomes" id="UP000619260">
    <property type="component" value="Unassembled WGS sequence"/>
</dbReference>
<evidence type="ECO:0000313" key="2">
    <source>
        <dbReference type="Proteomes" id="UP000619260"/>
    </source>
</evidence>
<keyword evidence="2" id="KW-1185">Reference proteome</keyword>